<name>A0ACC0NJQ8_RHOML</name>
<proteinExistence type="predicted"/>
<protein>
    <submittedName>
        <fullName evidence="1">Uncharacterized protein</fullName>
    </submittedName>
</protein>
<dbReference type="EMBL" id="CM046392">
    <property type="protein sequence ID" value="KAI8553455.1"/>
    <property type="molecule type" value="Genomic_DNA"/>
</dbReference>
<organism evidence="1 2">
    <name type="scientific">Rhododendron molle</name>
    <name type="common">Chinese azalea</name>
    <name type="synonym">Azalea mollis</name>
    <dbReference type="NCBI Taxonomy" id="49168"/>
    <lineage>
        <taxon>Eukaryota</taxon>
        <taxon>Viridiplantae</taxon>
        <taxon>Streptophyta</taxon>
        <taxon>Embryophyta</taxon>
        <taxon>Tracheophyta</taxon>
        <taxon>Spermatophyta</taxon>
        <taxon>Magnoliopsida</taxon>
        <taxon>eudicotyledons</taxon>
        <taxon>Gunneridae</taxon>
        <taxon>Pentapetalae</taxon>
        <taxon>asterids</taxon>
        <taxon>Ericales</taxon>
        <taxon>Ericaceae</taxon>
        <taxon>Ericoideae</taxon>
        <taxon>Rhodoreae</taxon>
        <taxon>Rhododendron</taxon>
    </lineage>
</organism>
<sequence>MSLRKVSLFDFPLLSTIAIYLAQELVSRIKSGFDVADYFHLTLSGCTYSLWSARYYFFIWGEDNVLVESVGGMISVYGTKFGPFEASSPVKICFVLMEGVSRDSACQRRSCSKEFTSSLAAGSMRMLQKLSSNMFSNCKAARRLWRGSNLGCICLLRVLCLFLIGFLTGLEKLRIFELFGSCYGRRNGDLEALRAIVLNGWAYSEWKLSRTV</sequence>
<reference evidence="1" key="1">
    <citation type="submission" date="2022-02" db="EMBL/GenBank/DDBJ databases">
        <title>Plant Genome Project.</title>
        <authorList>
            <person name="Zhang R.-G."/>
        </authorList>
    </citation>
    <scope>NUCLEOTIDE SEQUENCE</scope>
    <source>
        <strain evidence="1">AT1</strain>
    </source>
</reference>
<dbReference type="Proteomes" id="UP001062846">
    <property type="component" value="Chromosome 5"/>
</dbReference>
<accession>A0ACC0NJQ8</accession>
<gene>
    <name evidence="1" type="ORF">RHMOL_Rhmol05G0017500</name>
</gene>
<keyword evidence="2" id="KW-1185">Reference proteome</keyword>
<comment type="caution">
    <text evidence="1">The sequence shown here is derived from an EMBL/GenBank/DDBJ whole genome shotgun (WGS) entry which is preliminary data.</text>
</comment>
<evidence type="ECO:0000313" key="1">
    <source>
        <dbReference type="EMBL" id="KAI8553455.1"/>
    </source>
</evidence>
<evidence type="ECO:0000313" key="2">
    <source>
        <dbReference type="Proteomes" id="UP001062846"/>
    </source>
</evidence>